<accession>A0A8S1XQ37</accession>
<dbReference type="AlphaFoldDB" id="A0A8S1XQ37"/>
<sequence length="89" mass="10026">MAMRMAVGTNQYIFLLMGEDKGEIAIMLNLQSLPSGTKQFDQHQWQKIVLTVNDEPEKLAQTESLFSLPTAFITLPLSMISDAKRLIIN</sequence>
<keyword evidence="2" id="KW-1185">Reference proteome</keyword>
<evidence type="ECO:0000313" key="2">
    <source>
        <dbReference type="Proteomes" id="UP000683925"/>
    </source>
</evidence>
<comment type="caution">
    <text evidence="1">The sequence shown here is derived from an EMBL/GenBank/DDBJ whole genome shotgun (WGS) entry which is preliminary data.</text>
</comment>
<evidence type="ECO:0000313" key="1">
    <source>
        <dbReference type="EMBL" id="CAD8203220.1"/>
    </source>
</evidence>
<organism evidence="1 2">
    <name type="scientific">Paramecium octaurelia</name>
    <dbReference type="NCBI Taxonomy" id="43137"/>
    <lineage>
        <taxon>Eukaryota</taxon>
        <taxon>Sar</taxon>
        <taxon>Alveolata</taxon>
        <taxon>Ciliophora</taxon>
        <taxon>Intramacronucleata</taxon>
        <taxon>Oligohymenophorea</taxon>
        <taxon>Peniculida</taxon>
        <taxon>Parameciidae</taxon>
        <taxon>Paramecium</taxon>
    </lineage>
</organism>
<proteinExistence type="predicted"/>
<name>A0A8S1XQ37_PAROT</name>
<protein>
    <submittedName>
        <fullName evidence="1">Uncharacterized protein</fullName>
    </submittedName>
</protein>
<dbReference type="Proteomes" id="UP000683925">
    <property type="component" value="Unassembled WGS sequence"/>
</dbReference>
<dbReference type="EMBL" id="CAJJDP010000129">
    <property type="protein sequence ID" value="CAD8203220.1"/>
    <property type="molecule type" value="Genomic_DNA"/>
</dbReference>
<reference evidence="1" key="1">
    <citation type="submission" date="2021-01" db="EMBL/GenBank/DDBJ databases">
        <authorList>
            <consortium name="Genoscope - CEA"/>
            <person name="William W."/>
        </authorList>
    </citation>
    <scope>NUCLEOTIDE SEQUENCE</scope>
</reference>
<gene>
    <name evidence="1" type="ORF">POCTA_138.1.T1290107</name>
</gene>